<evidence type="ECO:0000256" key="7">
    <source>
        <dbReference type="ARBA" id="ARBA00023173"/>
    </source>
</evidence>
<feature type="transmembrane region" description="Helical" evidence="10">
    <location>
        <begin position="108"/>
        <end position="134"/>
    </location>
</feature>
<evidence type="ECO:0000256" key="8">
    <source>
        <dbReference type="ARBA" id="ARBA00023214"/>
    </source>
</evidence>
<evidence type="ECO:0000256" key="9">
    <source>
        <dbReference type="ARBA" id="ARBA00023303"/>
    </source>
</evidence>
<evidence type="ECO:0000256" key="4">
    <source>
        <dbReference type="ARBA" id="ARBA00022989"/>
    </source>
</evidence>
<evidence type="ECO:0000256" key="3">
    <source>
        <dbReference type="ARBA" id="ARBA00022692"/>
    </source>
</evidence>
<protein>
    <submittedName>
        <fullName evidence="11">Chloride channel, core</fullName>
    </submittedName>
</protein>
<evidence type="ECO:0000256" key="10">
    <source>
        <dbReference type="SAM" id="Phobius"/>
    </source>
</evidence>
<dbReference type="InterPro" id="IPR001807">
    <property type="entry name" value="ClC"/>
</dbReference>
<dbReference type="Gene3D" id="1.10.3080.10">
    <property type="entry name" value="Clc chloride channel"/>
    <property type="match status" value="1"/>
</dbReference>
<dbReference type="PANTHER" id="PTHR43427">
    <property type="entry name" value="CHLORIDE CHANNEL PROTEIN CLC-E"/>
    <property type="match status" value="1"/>
</dbReference>
<dbReference type="AlphaFoldDB" id="A0A103XD21"/>
<dbReference type="SUPFAM" id="SSF81340">
    <property type="entry name" value="Clc chloride channel"/>
    <property type="match status" value="1"/>
</dbReference>
<keyword evidence="9" id="KW-0407">Ion channel</keyword>
<keyword evidence="7" id="KW-0869">Chloride channel</keyword>
<dbReference type="GO" id="GO:0005254">
    <property type="term" value="F:chloride channel activity"/>
    <property type="evidence" value="ECO:0007669"/>
    <property type="project" value="UniProtKB-KW"/>
</dbReference>
<sequence>MILCYLLMHSRVYVDDKSSFSDLLVLPLYSFRGGRRESVLLPSPGCFFDVESVLWPSPTESYLSLTNTTSTVILSVVIASVVSEIGLGSEPAFTVSDYDFCSPSELPLYLLLGIFCGLVSLSFSWCTSLMMVVTDKIQKTFVMPKAVFPVVGGFTVGPLALIYPEVLYWGFENVDTLLESRPLVKGLSVDLLLQLIAIKIAATSFCRACGLVGGYYAPSLFIGAAARMAYGRLTSFMISQLNSIFHLSGIEVAPPQAYGLVYIFCYYMIRER</sequence>
<reference evidence="11 12" key="1">
    <citation type="journal article" date="2016" name="Sci. Rep.">
        <title>The genome sequence of the outbreeding globe artichoke constructed de novo incorporating a phase-aware low-pass sequencing strategy of F1 progeny.</title>
        <authorList>
            <person name="Scaglione D."/>
            <person name="Reyes-Chin-Wo S."/>
            <person name="Acquadro A."/>
            <person name="Froenicke L."/>
            <person name="Portis E."/>
            <person name="Beitel C."/>
            <person name="Tirone M."/>
            <person name="Mauro R."/>
            <person name="Lo Monaco A."/>
            <person name="Mauromicale G."/>
            <person name="Faccioli P."/>
            <person name="Cattivelli L."/>
            <person name="Rieseberg L."/>
            <person name="Michelmore R."/>
            <person name="Lanteri S."/>
        </authorList>
    </citation>
    <scope>NUCLEOTIDE SEQUENCE [LARGE SCALE GENOMIC DNA]</scope>
    <source>
        <strain evidence="11">2C</strain>
    </source>
</reference>
<keyword evidence="4 10" id="KW-1133">Transmembrane helix</keyword>
<dbReference type="PANTHER" id="PTHR43427:SF6">
    <property type="entry name" value="CHLORIDE CHANNEL PROTEIN CLC-E"/>
    <property type="match status" value="1"/>
</dbReference>
<keyword evidence="2" id="KW-0813">Transport</keyword>
<dbReference type="EMBL" id="LEKV01005391">
    <property type="protein sequence ID" value="KVH88502.1"/>
    <property type="molecule type" value="Genomic_DNA"/>
</dbReference>
<dbReference type="STRING" id="59895.A0A103XD21"/>
<dbReference type="InterPro" id="IPR014743">
    <property type="entry name" value="Cl-channel_core"/>
</dbReference>
<comment type="caution">
    <text evidence="11">The sequence shown here is derived from an EMBL/GenBank/DDBJ whole genome shotgun (WGS) entry which is preliminary data.</text>
</comment>
<proteinExistence type="predicted"/>
<feature type="transmembrane region" description="Helical" evidence="10">
    <location>
        <begin position="146"/>
        <end position="171"/>
    </location>
</feature>
<dbReference type="Proteomes" id="UP000243975">
    <property type="component" value="Unassembled WGS sequence"/>
</dbReference>
<evidence type="ECO:0000256" key="6">
    <source>
        <dbReference type="ARBA" id="ARBA00023136"/>
    </source>
</evidence>
<gene>
    <name evidence="11" type="ORF">Ccrd_026676</name>
</gene>
<evidence type="ECO:0000256" key="2">
    <source>
        <dbReference type="ARBA" id="ARBA00022448"/>
    </source>
</evidence>
<feature type="transmembrane region" description="Helical" evidence="10">
    <location>
        <begin position="191"/>
        <end position="217"/>
    </location>
</feature>
<name>A0A103XD21_CYNCS</name>
<evidence type="ECO:0000256" key="5">
    <source>
        <dbReference type="ARBA" id="ARBA00023065"/>
    </source>
</evidence>
<comment type="subcellular location">
    <subcellularLocation>
        <location evidence="1">Membrane</location>
        <topology evidence="1">Multi-pass membrane protein</topology>
    </subcellularLocation>
</comment>
<keyword evidence="6 10" id="KW-0472">Membrane</keyword>
<accession>A0A103XD21</accession>
<evidence type="ECO:0000256" key="1">
    <source>
        <dbReference type="ARBA" id="ARBA00004141"/>
    </source>
</evidence>
<evidence type="ECO:0000313" key="12">
    <source>
        <dbReference type="Proteomes" id="UP000243975"/>
    </source>
</evidence>
<dbReference type="Pfam" id="PF00654">
    <property type="entry name" value="Voltage_CLC"/>
    <property type="match status" value="1"/>
</dbReference>
<keyword evidence="8" id="KW-0868">Chloride</keyword>
<evidence type="ECO:0000313" key="11">
    <source>
        <dbReference type="EMBL" id="KVH88502.1"/>
    </source>
</evidence>
<keyword evidence="12" id="KW-1185">Reference proteome</keyword>
<dbReference type="CDD" id="cd00400">
    <property type="entry name" value="Voltage_gated_ClC"/>
    <property type="match status" value="1"/>
</dbReference>
<dbReference type="GO" id="GO:0009535">
    <property type="term" value="C:chloroplast thylakoid membrane"/>
    <property type="evidence" value="ECO:0007669"/>
    <property type="project" value="TreeGrafter"/>
</dbReference>
<dbReference type="Gramene" id="KVH88502">
    <property type="protein sequence ID" value="KVH88502"/>
    <property type="gene ID" value="Ccrd_026676"/>
</dbReference>
<dbReference type="OMA" id="CYYMIRE"/>
<feature type="transmembrane region" description="Helical" evidence="10">
    <location>
        <begin position="253"/>
        <end position="269"/>
    </location>
</feature>
<organism evidence="11 12">
    <name type="scientific">Cynara cardunculus var. scolymus</name>
    <name type="common">Globe artichoke</name>
    <name type="synonym">Cynara scolymus</name>
    <dbReference type="NCBI Taxonomy" id="59895"/>
    <lineage>
        <taxon>Eukaryota</taxon>
        <taxon>Viridiplantae</taxon>
        <taxon>Streptophyta</taxon>
        <taxon>Embryophyta</taxon>
        <taxon>Tracheophyta</taxon>
        <taxon>Spermatophyta</taxon>
        <taxon>Magnoliopsida</taxon>
        <taxon>eudicotyledons</taxon>
        <taxon>Gunneridae</taxon>
        <taxon>Pentapetalae</taxon>
        <taxon>asterids</taxon>
        <taxon>campanulids</taxon>
        <taxon>Asterales</taxon>
        <taxon>Asteraceae</taxon>
        <taxon>Carduoideae</taxon>
        <taxon>Cardueae</taxon>
        <taxon>Carduinae</taxon>
        <taxon>Cynara</taxon>
    </lineage>
</organism>
<keyword evidence="3 10" id="KW-0812">Transmembrane</keyword>
<dbReference type="GO" id="GO:0034707">
    <property type="term" value="C:chloride channel complex"/>
    <property type="evidence" value="ECO:0007669"/>
    <property type="project" value="UniProtKB-KW"/>
</dbReference>
<keyword evidence="5" id="KW-0406">Ion transport</keyword>
<dbReference type="InterPro" id="IPR050368">
    <property type="entry name" value="ClC-type_chloride_channel"/>
</dbReference>